<comment type="similarity">
    <text evidence="7">Belongs to the DHHC palmitoyltransferase family.</text>
</comment>
<keyword evidence="10" id="KW-1185">Reference proteome</keyword>
<dbReference type="AlphaFoldDB" id="A0A196S6J3"/>
<feature type="transmembrane region" description="Helical" evidence="7">
    <location>
        <begin position="180"/>
        <end position="203"/>
    </location>
</feature>
<evidence type="ECO:0000313" key="10">
    <source>
        <dbReference type="Proteomes" id="UP000078348"/>
    </source>
</evidence>
<accession>A0A196S6J3</accession>
<evidence type="ECO:0000256" key="4">
    <source>
        <dbReference type="ARBA" id="ARBA00022989"/>
    </source>
</evidence>
<comment type="caution">
    <text evidence="9">The sequence shown here is derived from an EMBL/GenBank/DDBJ whole genome shotgun (WGS) entry which is preliminary data.</text>
</comment>
<dbReference type="GO" id="GO:0016020">
    <property type="term" value="C:membrane"/>
    <property type="evidence" value="ECO:0007669"/>
    <property type="project" value="UniProtKB-SubCell"/>
</dbReference>
<comment type="domain">
    <text evidence="7">The DHHC domain is required for palmitoyltransferase activity.</text>
</comment>
<dbReference type="EC" id="2.3.1.225" evidence="7"/>
<dbReference type="OrthoDB" id="331948at2759"/>
<feature type="domain" description="Palmitoyltransferase DHHC" evidence="8">
    <location>
        <begin position="97"/>
        <end position="221"/>
    </location>
</feature>
<keyword evidence="3 7" id="KW-0812">Transmembrane</keyword>
<feature type="transmembrane region" description="Helical" evidence="7">
    <location>
        <begin position="145"/>
        <end position="168"/>
    </location>
</feature>
<reference evidence="9 10" key="1">
    <citation type="submission" date="2016-05" db="EMBL/GenBank/DDBJ databases">
        <title>Nuclear genome of Blastocystis sp. subtype 1 NandII.</title>
        <authorList>
            <person name="Gentekaki E."/>
            <person name="Curtis B."/>
            <person name="Stairs C."/>
            <person name="Eme L."/>
            <person name="Herman E."/>
            <person name="Klimes V."/>
            <person name="Arias M.C."/>
            <person name="Elias M."/>
            <person name="Hilliou F."/>
            <person name="Klute M."/>
            <person name="Malik S.-B."/>
            <person name="Pightling A."/>
            <person name="Rachubinski R."/>
            <person name="Salas D."/>
            <person name="Schlacht A."/>
            <person name="Suga H."/>
            <person name="Archibald J."/>
            <person name="Ball S.G."/>
            <person name="Clark G."/>
            <person name="Dacks J."/>
            <person name="Van Der Giezen M."/>
            <person name="Tsaousis A."/>
            <person name="Roger A."/>
        </authorList>
    </citation>
    <scope>NUCLEOTIDE SEQUENCE [LARGE SCALE GENOMIC DNA]</scope>
    <source>
        <strain evidence="10">ATCC 50177 / NandII</strain>
    </source>
</reference>
<evidence type="ECO:0000313" key="9">
    <source>
        <dbReference type="EMBL" id="OAO11996.1"/>
    </source>
</evidence>
<dbReference type="Pfam" id="PF01529">
    <property type="entry name" value="DHHC"/>
    <property type="match status" value="1"/>
</dbReference>
<evidence type="ECO:0000256" key="2">
    <source>
        <dbReference type="ARBA" id="ARBA00022679"/>
    </source>
</evidence>
<feature type="transmembrane region" description="Helical" evidence="7">
    <location>
        <begin position="22"/>
        <end position="45"/>
    </location>
</feature>
<sequence>MGKYLCSTKENSKYWLNNSCCGVFTCIVIHFIFLSSNLLLLTTIVPTVVSTAWKRVLILAELEVFCFMAEWAHVMCIFTDPGSVPSDAAPLSSATEEERMHMCAKCGHFKPPRAHHCSECGRCIVKMDHHCPWINNCVGIGTMKFFVLFLVYTFFYCLQAIFLFGYFFGYQLSIDSEESWKYFCSAIFALLALFFTIFTLSMFCDITSVIRSGTTSIDVLKGVSYSSTLEASLAEVFGGKGSFSALWLLPVKPVYIDRDDIFGYRRESLESVVVTDRSGDWVS</sequence>
<proteinExistence type="inferred from homology"/>
<evidence type="ECO:0000256" key="3">
    <source>
        <dbReference type="ARBA" id="ARBA00022692"/>
    </source>
</evidence>
<dbReference type="PANTHER" id="PTHR12246">
    <property type="entry name" value="PALMITOYLTRANSFERASE ZDHHC16"/>
    <property type="match status" value="1"/>
</dbReference>
<comment type="catalytic activity">
    <reaction evidence="7">
        <text>L-cysteinyl-[protein] + hexadecanoyl-CoA = S-hexadecanoyl-L-cysteinyl-[protein] + CoA</text>
        <dbReference type="Rhea" id="RHEA:36683"/>
        <dbReference type="Rhea" id="RHEA-COMP:10131"/>
        <dbReference type="Rhea" id="RHEA-COMP:11032"/>
        <dbReference type="ChEBI" id="CHEBI:29950"/>
        <dbReference type="ChEBI" id="CHEBI:57287"/>
        <dbReference type="ChEBI" id="CHEBI:57379"/>
        <dbReference type="ChEBI" id="CHEBI:74151"/>
        <dbReference type="EC" id="2.3.1.225"/>
    </reaction>
</comment>
<dbReference type="GO" id="GO:0019706">
    <property type="term" value="F:protein-cysteine S-palmitoyltransferase activity"/>
    <property type="evidence" value="ECO:0007669"/>
    <property type="project" value="UniProtKB-EC"/>
</dbReference>
<dbReference type="PROSITE" id="PS50216">
    <property type="entry name" value="DHHC"/>
    <property type="match status" value="1"/>
</dbReference>
<dbReference type="InterPro" id="IPR001594">
    <property type="entry name" value="Palmitoyltrfase_DHHC"/>
</dbReference>
<organism evidence="9 10">
    <name type="scientific">Blastocystis sp. subtype 1 (strain ATCC 50177 / NandII)</name>
    <dbReference type="NCBI Taxonomy" id="478820"/>
    <lineage>
        <taxon>Eukaryota</taxon>
        <taxon>Sar</taxon>
        <taxon>Stramenopiles</taxon>
        <taxon>Bigyra</taxon>
        <taxon>Opalozoa</taxon>
        <taxon>Opalinata</taxon>
        <taxon>Blastocystidae</taxon>
        <taxon>Blastocystis</taxon>
    </lineage>
</organism>
<keyword evidence="2 7" id="KW-0808">Transferase</keyword>
<keyword evidence="6 7" id="KW-0012">Acyltransferase</keyword>
<dbReference type="InterPro" id="IPR039859">
    <property type="entry name" value="PFA4/ZDH16/20/ERF2-like"/>
</dbReference>
<comment type="subcellular location">
    <subcellularLocation>
        <location evidence="1">Membrane</location>
        <topology evidence="1">Multi-pass membrane protein</topology>
    </subcellularLocation>
</comment>
<dbReference type="STRING" id="478820.A0A196S6J3"/>
<evidence type="ECO:0000256" key="7">
    <source>
        <dbReference type="RuleBase" id="RU079119"/>
    </source>
</evidence>
<dbReference type="Proteomes" id="UP000078348">
    <property type="component" value="Unassembled WGS sequence"/>
</dbReference>
<evidence type="ECO:0000256" key="6">
    <source>
        <dbReference type="ARBA" id="ARBA00023315"/>
    </source>
</evidence>
<name>A0A196S6J3_BLAHN</name>
<protein>
    <recommendedName>
        <fullName evidence="7">Palmitoyltransferase</fullName>
        <ecNumber evidence="7">2.3.1.225</ecNumber>
    </recommendedName>
</protein>
<evidence type="ECO:0000256" key="1">
    <source>
        <dbReference type="ARBA" id="ARBA00004141"/>
    </source>
</evidence>
<evidence type="ECO:0000259" key="8">
    <source>
        <dbReference type="Pfam" id="PF01529"/>
    </source>
</evidence>
<evidence type="ECO:0000256" key="5">
    <source>
        <dbReference type="ARBA" id="ARBA00023136"/>
    </source>
</evidence>
<keyword evidence="5 7" id="KW-0472">Membrane</keyword>
<keyword evidence="4 7" id="KW-1133">Transmembrane helix</keyword>
<gene>
    <name evidence="9" type="ORF">AV274_6320</name>
</gene>
<dbReference type="EMBL" id="LXWW01000568">
    <property type="protein sequence ID" value="OAO11996.1"/>
    <property type="molecule type" value="Genomic_DNA"/>
</dbReference>